<dbReference type="NCBIfam" id="TIGR01500">
    <property type="entry name" value="sepiapter_red"/>
    <property type="match status" value="1"/>
</dbReference>
<evidence type="ECO:0000256" key="5">
    <source>
        <dbReference type="ARBA" id="ARBA00019170"/>
    </source>
</evidence>
<keyword evidence="8" id="KW-0560">Oxidoreductase</keyword>
<protein>
    <recommendedName>
        <fullName evidence="5">Sepiapterin reductase</fullName>
        <ecNumber evidence="4">1.1.1.153</ecNumber>
    </recommendedName>
</protein>
<reference evidence="9" key="1">
    <citation type="submission" date="2021-08" db="EMBL/GenBank/DDBJ databases">
        <authorList>
            <person name="Misof B."/>
            <person name="Oliver O."/>
            <person name="Podsiadlowski L."/>
            <person name="Donath A."/>
            <person name="Peters R."/>
            <person name="Mayer C."/>
            <person name="Rust J."/>
            <person name="Gunkel S."/>
            <person name="Lesny P."/>
            <person name="Martin S."/>
            <person name="Oeyen J.P."/>
            <person name="Petersen M."/>
            <person name="Panagiotis P."/>
            <person name="Wilbrandt J."/>
            <person name="Tanja T."/>
        </authorList>
    </citation>
    <scope>NUCLEOTIDE SEQUENCE</scope>
    <source>
        <strain evidence="9">GBR_01_08_01A</strain>
        <tissue evidence="9">Thorax + abdomen</tissue>
    </source>
</reference>
<dbReference type="Pfam" id="PF14989">
    <property type="entry name" value="CCDC32"/>
    <property type="match status" value="1"/>
</dbReference>
<sequence>MKTDINDPWSRTGVESLNLEDTECENCFEDSFVEKDTFQHEKLLDSEQYLQKLYSRLKILQKSTSKKDLVSSLSVAREECIARLITSEHNFESEEEAELVSNPLIRHIVPHLQALTASELVHLLKADVLQVVTEAAEEQETVEESIHLSKSDKGTTLSGKTFLLITGASQGIGKQIAITFAPLLEKGSHVLLLARNLKALQETVSKLPSDLVVDCKSIDLGAATKDDLKRVILSSLKETNPKEFDRVIVVHNVGSIGDVSKQTKDMTDIDIWRKYYDLNLFIPIILNGVIMEIFNDQTNIKKLIINITSLFAIQPQIASGYYSTVKAAKEMFFKVFALENPEIDVLNYSPGPVDTDMLHHLCKEVANEELKKQLTEMTINKTVLTTEQTVNRLVEVLKNHKYKSGDHVDYFDEL</sequence>
<dbReference type="InterPro" id="IPR036291">
    <property type="entry name" value="NAD(P)-bd_dom_sf"/>
</dbReference>
<dbReference type="EC" id="1.1.1.153" evidence="4"/>
<dbReference type="GO" id="GO:0005737">
    <property type="term" value="C:cytoplasm"/>
    <property type="evidence" value="ECO:0007669"/>
    <property type="project" value="UniProtKB-SubCell"/>
</dbReference>
<evidence type="ECO:0000256" key="7">
    <source>
        <dbReference type="ARBA" id="ARBA00022857"/>
    </source>
</evidence>
<dbReference type="SUPFAM" id="SSF51735">
    <property type="entry name" value="NAD(P)-binding Rossmann-fold domains"/>
    <property type="match status" value="1"/>
</dbReference>
<evidence type="ECO:0000256" key="6">
    <source>
        <dbReference type="ARBA" id="ARBA00022490"/>
    </source>
</evidence>
<dbReference type="InterPro" id="IPR006393">
    <property type="entry name" value="Sepiapterin_red"/>
</dbReference>
<evidence type="ECO:0000256" key="1">
    <source>
        <dbReference type="ARBA" id="ARBA00004496"/>
    </source>
</evidence>
<keyword evidence="6" id="KW-0963">Cytoplasm</keyword>
<comment type="subunit">
    <text evidence="3">Homodimer.</text>
</comment>
<comment type="subcellular location">
    <subcellularLocation>
        <location evidence="1">Cytoplasm</location>
    </subcellularLocation>
</comment>
<dbReference type="AlphaFoldDB" id="A0AAD9RI60"/>
<evidence type="ECO:0000256" key="8">
    <source>
        <dbReference type="ARBA" id="ARBA00023002"/>
    </source>
</evidence>
<dbReference type="PRINTS" id="PR00081">
    <property type="entry name" value="GDHRDH"/>
</dbReference>
<dbReference type="Pfam" id="PF00106">
    <property type="entry name" value="adh_short"/>
    <property type="match status" value="1"/>
</dbReference>
<evidence type="ECO:0000256" key="2">
    <source>
        <dbReference type="ARBA" id="ARBA00010483"/>
    </source>
</evidence>
<evidence type="ECO:0000313" key="9">
    <source>
        <dbReference type="EMBL" id="KAK2580078.1"/>
    </source>
</evidence>
<dbReference type="PANTHER" id="PTHR44085:SF2">
    <property type="entry name" value="SEPIAPTERIN REDUCTASE"/>
    <property type="match status" value="1"/>
</dbReference>
<gene>
    <name evidence="9" type="ORF">KPH14_012361</name>
</gene>
<keyword evidence="10" id="KW-1185">Reference proteome</keyword>
<dbReference type="EMBL" id="JAIFRP010000062">
    <property type="protein sequence ID" value="KAK2580078.1"/>
    <property type="molecule type" value="Genomic_DNA"/>
</dbReference>
<dbReference type="GO" id="GO:0006729">
    <property type="term" value="P:tetrahydrobiopterin biosynthetic process"/>
    <property type="evidence" value="ECO:0007669"/>
    <property type="project" value="InterPro"/>
</dbReference>
<dbReference type="InterPro" id="IPR002347">
    <property type="entry name" value="SDR_fam"/>
</dbReference>
<dbReference type="InterPro" id="IPR028039">
    <property type="entry name" value="CCDC32"/>
</dbReference>
<dbReference type="InterPro" id="IPR051721">
    <property type="entry name" value="Biopterin_syn/organic_redct"/>
</dbReference>
<accession>A0AAD9RI60</accession>
<keyword evidence="7" id="KW-0521">NADP</keyword>
<proteinExistence type="inferred from homology"/>
<organism evidence="9 10">
    <name type="scientific">Odynerus spinipes</name>
    <dbReference type="NCBI Taxonomy" id="1348599"/>
    <lineage>
        <taxon>Eukaryota</taxon>
        <taxon>Metazoa</taxon>
        <taxon>Ecdysozoa</taxon>
        <taxon>Arthropoda</taxon>
        <taxon>Hexapoda</taxon>
        <taxon>Insecta</taxon>
        <taxon>Pterygota</taxon>
        <taxon>Neoptera</taxon>
        <taxon>Endopterygota</taxon>
        <taxon>Hymenoptera</taxon>
        <taxon>Apocrita</taxon>
        <taxon>Aculeata</taxon>
        <taxon>Vespoidea</taxon>
        <taxon>Vespidae</taxon>
        <taxon>Eumeninae</taxon>
        <taxon>Odynerus</taxon>
    </lineage>
</organism>
<evidence type="ECO:0000256" key="3">
    <source>
        <dbReference type="ARBA" id="ARBA00011738"/>
    </source>
</evidence>
<dbReference type="Proteomes" id="UP001258017">
    <property type="component" value="Unassembled WGS sequence"/>
</dbReference>
<dbReference type="Gene3D" id="3.40.50.720">
    <property type="entry name" value="NAD(P)-binding Rossmann-like Domain"/>
    <property type="match status" value="1"/>
</dbReference>
<dbReference type="PANTHER" id="PTHR44085">
    <property type="entry name" value="SEPIAPTERIN REDUCTASE"/>
    <property type="match status" value="1"/>
</dbReference>
<dbReference type="GO" id="GO:0004757">
    <property type="term" value="F:sepiapterin reductase (NADP+) activity"/>
    <property type="evidence" value="ECO:0007669"/>
    <property type="project" value="UniProtKB-EC"/>
</dbReference>
<evidence type="ECO:0000256" key="4">
    <source>
        <dbReference type="ARBA" id="ARBA00013075"/>
    </source>
</evidence>
<dbReference type="FunFam" id="3.40.50.720:FF:000259">
    <property type="entry name" value="Sepiapterin reductase"/>
    <property type="match status" value="1"/>
</dbReference>
<name>A0AAD9RI60_9HYME</name>
<comment type="similarity">
    <text evidence="2">Belongs to the sepiapterin reductase family.</text>
</comment>
<comment type="caution">
    <text evidence="9">The sequence shown here is derived from an EMBL/GenBank/DDBJ whole genome shotgun (WGS) entry which is preliminary data.</text>
</comment>
<reference evidence="9" key="2">
    <citation type="journal article" date="2023" name="Commun. Biol.">
        <title>Intrasexual cuticular hydrocarbon dimorphism in a wasp sheds light on hydrocarbon biosynthesis genes in Hymenoptera.</title>
        <authorList>
            <person name="Moris V.C."/>
            <person name="Podsiadlowski L."/>
            <person name="Martin S."/>
            <person name="Oeyen J.P."/>
            <person name="Donath A."/>
            <person name="Petersen M."/>
            <person name="Wilbrandt J."/>
            <person name="Misof B."/>
            <person name="Liedtke D."/>
            <person name="Thamm M."/>
            <person name="Scheiner R."/>
            <person name="Schmitt T."/>
            <person name="Niehuis O."/>
        </authorList>
    </citation>
    <scope>NUCLEOTIDE SEQUENCE</scope>
    <source>
        <strain evidence="9">GBR_01_08_01A</strain>
    </source>
</reference>
<evidence type="ECO:0000313" key="10">
    <source>
        <dbReference type="Proteomes" id="UP001258017"/>
    </source>
</evidence>